<dbReference type="NCBIfam" id="TIGR01030">
    <property type="entry name" value="rpmH_bact"/>
    <property type="match status" value="1"/>
</dbReference>
<reference evidence="8" key="1">
    <citation type="journal article" date="2010" name="Stand. Genomic Sci.">
        <title>Complete genome sequence of Thermocrinis albus type strain (HI 11/12T).</title>
        <authorList>
            <person name="Wirth R."/>
            <person name="Sikorski J."/>
            <person name="Brambilla E."/>
            <person name="Misra M."/>
            <person name="Lapidus A."/>
            <person name="Copeland A."/>
            <person name="Nolan M."/>
            <person name="Lucas S."/>
            <person name="Chen F."/>
            <person name="Tice H."/>
            <person name="Cheng J.F."/>
            <person name="Han C."/>
            <person name="Detter J.C."/>
            <person name="Tapia R."/>
            <person name="Bruce D."/>
            <person name="Goodwin L."/>
            <person name="Pitluck S."/>
            <person name="Pati A."/>
            <person name="Anderson I."/>
            <person name="Ivanova N."/>
            <person name="Mavromatis K."/>
            <person name="Mikhailova N."/>
            <person name="Chen A."/>
            <person name="Palaniappan K."/>
            <person name="Bilek Y."/>
            <person name="Hader T."/>
            <person name="Land M."/>
            <person name="Hauser L."/>
            <person name="Chang Y.J."/>
            <person name="Jeffries C.D."/>
            <person name="Tindall B.J."/>
            <person name="Rohde M."/>
            <person name="Goker M."/>
            <person name="Bristow J."/>
            <person name="Eisen J.A."/>
            <person name="Markowitz V."/>
            <person name="Hugenholtz P."/>
            <person name="Kyrpides N.C."/>
            <person name="Klenk H.P."/>
        </authorList>
    </citation>
    <scope>NUCLEOTIDE SEQUENCE [LARGE SCALE GENOMIC DNA]</scope>
    <source>
        <strain evidence="8">DSM 14484 / JCM 11386 / HI 11/12</strain>
    </source>
</reference>
<evidence type="ECO:0000256" key="6">
    <source>
        <dbReference type="SAM" id="MobiDB-lite"/>
    </source>
</evidence>
<feature type="compositionally biased region" description="Basic residues" evidence="6">
    <location>
        <begin position="29"/>
        <end position="47"/>
    </location>
</feature>
<evidence type="ECO:0000256" key="4">
    <source>
        <dbReference type="ARBA" id="ARBA00035177"/>
    </source>
</evidence>
<comment type="similarity">
    <text evidence="1 5">Belongs to the bacterial ribosomal protein bL34 family.</text>
</comment>
<dbReference type="HOGENOM" id="CLU_129938_3_0_0"/>
<evidence type="ECO:0000313" key="8">
    <source>
        <dbReference type="Proteomes" id="UP000002043"/>
    </source>
</evidence>
<dbReference type="GO" id="GO:0005840">
    <property type="term" value="C:ribosome"/>
    <property type="evidence" value="ECO:0007669"/>
    <property type="project" value="UniProtKB-KW"/>
</dbReference>
<feature type="region of interest" description="Disordered" evidence="6">
    <location>
        <begin position="1"/>
        <end position="47"/>
    </location>
</feature>
<dbReference type="AlphaFoldDB" id="D3SM37"/>
<keyword evidence="2 5" id="KW-0689">Ribosomal protein</keyword>
<evidence type="ECO:0000256" key="5">
    <source>
        <dbReference type="HAMAP-Rule" id="MF_00391"/>
    </source>
</evidence>
<sequence length="47" mass="5543">MATKRNVTHISNLKRKRKSGFLARMSSKSGRKIIKRRRKKGRHRLAP</sequence>
<dbReference type="Pfam" id="PF00468">
    <property type="entry name" value="Ribosomal_L34"/>
    <property type="match status" value="1"/>
</dbReference>
<evidence type="ECO:0000313" key="7">
    <source>
        <dbReference type="EMBL" id="ADC89817.1"/>
    </source>
</evidence>
<organism evidence="7 8">
    <name type="scientific">Thermocrinis albus (strain DSM 14484 / JCM 11386 / HI 11/12)</name>
    <dbReference type="NCBI Taxonomy" id="638303"/>
    <lineage>
        <taxon>Bacteria</taxon>
        <taxon>Pseudomonadati</taxon>
        <taxon>Aquificota</taxon>
        <taxon>Aquificia</taxon>
        <taxon>Aquificales</taxon>
        <taxon>Aquificaceae</taxon>
        <taxon>Thermocrinis</taxon>
    </lineage>
</organism>
<dbReference type="Proteomes" id="UP000002043">
    <property type="component" value="Chromosome"/>
</dbReference>
<name>D3SM37_THEAH</name>
<dbReference type="GO" id="GO:0003735">
    <property type="term" value="F:structural constituent of ribosome"/>
    <property type="evidence" value="ECO:0007669"/>
    <property type="project" value="InterPro"/>
</dbReference>
<keyword evidence="3 5" id="KW-0687">Ribonucleoprotein</keyword>
<dbReference type="STRING" id="638303.Thal_1185"/>
<keyword evidence="8" id="KW-1185">Reference proteome</keyword>
<protein>
    <recommendedName>
        <fullName evidence="4 5">Large ribosomal subunit protein bL34</fullName>
    </recommendedName>
</protein>
<evidence type="ECO:0000256" key="2">
    <source>
        <dbReference type="ARBA" id="ARBA00022980"/>
    </source>
</evidence>
<evidence type="ECO:0000256" key="3">
    <source>
        <dbReference type="ARBA" id="ARBA00023274"/>
    </source>
</evidence>
<dbReference type="Gene3D" id="1.10.287.3980">
    <property type="match status" value="1"/>
</dbReference>
<dbReference type="EMBL" id="CP001931">
    <property type="protein sequence ID" value="ADC89817.1"/>
    <property type="molecule type" value="Genomic_DNA"/>
</dbReference>
<dbReference type="HAMAP" id="MF_00391">
    <property type="entry name" value="Ribosomal_bL34"/>
    <property type="match status" value="1"/>
</dbReference>
<dbReference type="GO" id="GO:1990904">
    <property type="term" value="C:ribonucleoprotein complex"/>
    <property type="evidence" value="ECO:0007669"/>
    <property type="project" value="UniProtKB-KW"/>
</dbReference>
<dbReference type="RefSeq" id="WP_012992223.1">
    <property type="nucleotide sequence ID" value="NC_013894.1"/>
</dbReference>
<dbReference type="PANTHER" id="PTHR14503">
    <property type="entry name" value="MITOCHONDRIAL RIBOSOMAL PROTEIN 34 FAMILY MEMBER"/>
    <property type="match status" value="1"/>
</dbReference>
<proteinExistence type="inferred from homology"/>
<accession>D3SM37</accession>
<dbReference type="InterPro" id="IPR000271">
    <property type="entry name" value="Ribosomal_bL34"/>
</dbReference>
<evidence type="ECO:0000256" key="1">
    <source>
        <dbReference type="ARBA" id="ARBA00010111"/>
    </source>
</evidence>
<gene>
    <name evidence="5" type="primary">rpmH</name>
    <name evidence="7" type="ordered locus">Thal_1185</name>
</gene>
<dbReference type="PANTHER" id="PTHR14503:SF4">
    <property type="entry name" value="LARGE RIBOSOMAL SUBUNIT PROTEIN BL34M"/>
    <property type="match status" value="1"/>
</dbReference>
<dbReference type="KEGG" id="tal:Thal_1185"/>
<dbReference type="GO" id="GO:0006412">
    <property type="term" value="P:translation"/>
    <property type="evidence" value="ECO:0007669"/>
    <property type="project" value="UniProtKB-UniRule"/>
</dbReference>